<dbReference type="EMBL" id="JBHSQO010000002">
    <property type="protein sequence ID" value="MFC6088296.1"/>
    <property type="molecule type" value="Genomic_DNA"/>
</dbReference>
<dbReference type="RefSeq" id="WP_380632629.1">
    <property type="nucleotide sequence ID" value="NZ_JBHSQO010000002.1"/>
</dbReference>
<feature type="transmembrane region" description="Helical" evidence="1">
    <location>
        <begin position="58"/>
        <end position="75"/>
    </location>
</feature>
<evidence type="ECO:0000313" key="3">
    <source>
        <dbReference type="Proteomes" id="UP001596220"/>
    </source>
</evidence>
<proteinExistence type="predicted"/>
<dbReference type="Proteomes" id="UP001596220">
    <property type="component" value="Unassembled WGS sequence"/>
</dbReference>
<keyword evidence="1" id="KW-1133">Transmembrane helix</keyword>
<sequence>MTVVVPNKPSTEGAALEDPWTRHCLETSGRRAFGWVVLAVLAFLLHLVLVLARGSSSSLPVVLLAFSAAVLAPALTRDRPCADLLGDRAWVYARVHWRGGRLVVHGPRPLVLDVDAGPLARGRISRHRRAWVVTPDRTGATAVTFRGVPRLFPAKVSRG</sequence>
<evidence type="ECO:0000256" key="1">
    <source>
        <dbReference type="SAM" id="Phobius"/>
    </source>
</evidence>
<organism evidence="2 3">
    <name type="scientific">Saccharothrix lopnurensis</name>
    <dbReference type="NCBI Taxonomy" id="1670621"/>
    <lineage>
        <taxon>Bacteria</taxon>
        <taxon>Bacillati</taxon>
        <taxon>Actinomycetota</taxon>
        <taxon>Actinomycetes</taxon>
        <taxon>Pseudonocardiales</taxon>
        <taxon>Pseudonocardiaceae</taxon>
        <taxon>Saccharothrix</taxon>
    </lineage>
</organism>
<name>A0ABW1NZ00_9PSEU</name>
<feature type="transmembrane region" description="Helical" evidence="1">
    <location>
        <begin position="32"/>
        <end position="52"/>
    </location>
</feature>
<keyword evidence="1" id="KW-0812">Transmembrane</keyword>
<evidence type="ECO:0000313" key="2">
    <source>
        <dbReference type="EMBL" id="MFC6088296.1"/>
    </source>
</evidence>
<keyword evidence="1" id="KW-0472">Membrane</keyword>
<comment type="caution">
    <text evidence="2">The sequence shown here is derived from an EMBL/GenBank/DDBJ whole genome shotgun (WGS) entry which is preliminary data.</text>
</comment>
<accession>A0ABW1NZ00</accession>
<protein>
    <recommendedName>
        <fullName evidence="4">PH (Pleckstrin Homology) domain-containing protein</fullName>
    </recommendedName>
</protein>
<evidence type="ECO:0008006" key="4">
    <source>
        <dbReference type="Google" id="ProtNLM"/>
    </source>
</evidence>
<reference evidence="3" key="1">
    <citation type="journal article" date="2019" name="Int. J. Syst. Evol. Microbiol.">
        <title>The Global Catalogue of Microorganisms (GCM) 10K type strain sequencing project: providing services to taxonomists for standard genome sequencing and annotation.</title>
        <authorList>
            <consortium name="The Broad Institute Genomics Platform"/>
            <consortium name="The Broad Institute Genome Sequencing Center for Infectious Disease"/>
            <person name="Wu L."/>
            <person name="Ma J."/>
        </authorList>
    </citation>
    <scope>NUCLEOTIDE SEQUENCE [LARGE SCALE GENOMIC DNA]</scope>
    <source>
        <strain evidence="3">CGMCC 4.7246</strain>
    </source>
</reference>
<keyword evidence="3" id="KW-1185">Reference proteome</keyword>
<gene>
    <name evidence="2" type="ORF">ACFP3R_03360</name>
</gene>